<dbReference type="EMBL" id="MU274907">
    <property type="protein sequence ID" value="KAI0090755.1"/>
    <property type="molecule type" value="Genomic_DNA"/>
</dbReference>
<evidence type="ECO:0000313" key="2">
    <source>
        <dbReference type="Proteomes" id="UP001055072"/>
    </source>
</evidence>
<keyword evidence="2" id="KW-1185">Reference proteome</keyword>
<name>A0ACB8U935_9APHY</name>
<organism evidence="1 2">
    <name type="scientific">Irpex rosettiformis</name>
    <dbReference type="NCBI Taxonomy" id="378272"/>
    <lineage>
        <taxon>Eukaryota</taxon>
        <taxon>Fungi</taxon>
        <taxon>Dikarya</taxon>
        <taxon>Basidiomycota</taxon>
        <taxon>Agaricomycotina</taxon>
        <taxon>Agaricomycetes</taxon>
        <taxon>Polyporales</taxon>
        <taxon>Irpicaceae</taxon>
        <taxon>Irpex</taxon>
    </lineage>
</organism>
<evidence type="ECO:0000313" key="1">
    <source>
        <dbReference type="EMBL" id="KAI0090755.1"/>
    </source>
</evidence>
<proteinExistence type="predicted"/>
<reference evidence="1" key="1">
    <citation type="journal article" date="2021" name="Environ. Microbiol.">
        <title>Gene family expansions and transcriptome signatures uncover fungal adaptations to wood decay.</title>
        <authorList>
            <person name="Hage H."/>
            <person name="Miyauchi S."/>
            <person name="Viragh M."/>
            <person name="Drula E."/>
            <person name="Min B."/>
            <person name="Chaduli D."/>
            <person name="Navarro D."/>
            <person name="Favel A."/>
            <person name="Norest M."/>
            <person name="Lesage-Meessen L."/>
            <person name="Balint B."/>
            <person name="Merenyi Z."/>
            <person name="de Eugenio L."/>
            <person name="Morin E."/>
            <person name="Martinez A.T."/>
            <person name="Baldrian P."/>
            <person name="Stursova M."/>
            <person name="Martinez M.J."/>
            <person name="Novotny C."/>
            <person name="Magnuson J.K."/>
            <person name="Spatafora J.W."/>
            <person name="Maurice S."/>
            <person name="Pangilinan J."/>
            <person name="Andreopoulos W."/>
            <person name="LaButti K."/>
            <person name="Hundley H."/>
            <person name="Na H."/>
            <person name="Kuo A."/>
            <person name="Barry K."/>
            <person name="Lipzen A."/>
            <person name="Henrissat B."/>
            <person name="Riley R."/>
            <person name="Ahrendt S."/>
            <person name="Nagy L.G."/>
            <person name="Grigoriev I.V."/>
            <person name="Martin F."/>
            <person name="Rosso M.N."/>
        </authorList>
    </citation>
    <scope>NUCLEOTIDE SEQUENCE</scope>
    <source>
        <strain evidence="1">CBS 384.51</strain>
    </source>
</reference>
<dbReference type="Proteomes" id="UP001055072">
    <property type="component" value="Unassembled WGS sequence"/>
</dbReference>
<sequence>MLPQGTRRIHPLHGATQSLLFSRSRHTPLLHLKFASSTTNSSPMKRSSSKLTLPATHPLFMSSLQRHCSALLKDPTAGRALVLKPLVLYVDGSRRQVGAGAAMYTEFADGSVITAKMHLGPPLNYTSTTAEYWGALIALESIAQLLHHGYRGRSFVIATDNLCVFACLTSTVPGHRPNPVAVAVQKRKERIRKQYLLFQLQALYTPGHSDIVGNQRADRAAKAAAGGETSVGMVI</sequence>
<protein>
    <submittedName>
        <fullName evidence="1">Ribonuclease H-like domain-containing protein</fullName>
    </submittedName>
</protein>
<comment type="caution">
    <text evidence="1">The sequence shown here is derived from an EMBL/GenBank/DDBJ whole genome shotgun (WGS) entry which is preliminary data.</text>
</comment>
<accession>A0ACB8U935</accession>
<gene>
    <name evidence="1" type="ORF">BDY19DRAFT_733954</name>
</gene>